<dbReference type="CDD" id="cd14962">
    <property type="entry name" value="NHL_like_6"/>
    <property type="match status" value="1"/>
</dbReference>
<feature type="repeat" description="NHL" evidence="2">
    <location>
        <begin position="310"/>
        <end position="349"/>
    </location>
</feature>
<evidence type="ECO:0000256" key="3">
    <source>
        <dbReference type="SAM" id="SignalP"/>
    </source>
</evidence>
<dbReference type="GO" id="GO:0008270">
    <property type="term" value="F:zinc ion binding"/>
    <property type="evidence" value="ECO:0007669"/>
    <property type="project" value="UniProtKB-KW"/>
</dbReference>
<evidence type="ECO:0000256" key="1">
    <source>
        <dbReference type="ARBA" id="ARBA00022737"/>
    </source>
</evidence>
<dbReference type="PROSITE" id="PS51125">
    <property type="entry name" value="NHL"/>
    <property type="match status" value="3"/>
</dbReference>
<gene>
    <name evidence="5" type="ordered locus">GM21_3109</name>
</gene>
<feature type="signal peptide" evidence="3">
    <location>
        <begin position="1"/>
        <end position="26"/>
    </location>
</feature>
<keyword evidence="1" id="KW-0677">Repeat</keyword>
<dbReference type="SUPFAM" id="SSF101898">
    <property type="entry name" value="NHL repeat"/>
    <property type="match status" value="1"/>
</dbReference>
<keyword evidence="3" id="KW-0732">Signal</keyword>
<evidence type="ECO:0000313" key="5">
    <source>
        <dbReference type="EMBL" id="ACT19137.1"/>
    </source>
</evidence>
<name>C6E3E5_GEOSM</name>
<proteinExistence type="predicted"/>
<feature type="chain" id="PRO_5002963436" evidence="3">
    <location>
        <begin position="27"/>
        <end position="355"/>
    </location>
</feature>
<dbReference type="PANTHER" id="PTHR24104">
    <property type="entry name" value="E3 UBIQUITIN-PROTEIN LIGASE NHLRC1-RELATED"/>
    <property type="match status" value="1"/>
</dbReference>
<dbReference type="eggNOG" id="COG3391">
    <property type="taxonomic scope" value="Bacteria"/>
</dbReference>
<dbReference type="Pfam" id="PF08450">
    <property type="entry name" value="SGL"/>
    <property type="match status" value="1"/>
</dbReference>
<dbReference type="Pfam" id="PF01436">
    <property type="entry name" value="NHL"/>
    <property type="match status" value="1"/>
</dbReference>
<dbReference type="EMBL" id="CP001661">
    <property type="protein sequence ID" value="ACT19137.1"/>
    <property type="molecule type" value="Genomic_DNA"/>
</dbReference>
<dbReference type="InterPro" id="IPR013658">
    <property type="entry name" value="SGL"/>
</dbReference>
<dbReference type="KEGG" id="gem:GM21_3109"/>
<organism evidence="5">
    <name type="scientific">Geobacter sp. (strain M21)</name>
    <dbReference type="NCBI Taxonomy" id="443144"/>
    <lineage>
        <taxon>Bacteria</taxon>
        <taxon>Pseudomonadati</taxon>
        <taxon>Thermodesulfobacteriota</taxon>
        <taxon>Desulfuromonadia</taxon>
        <taxon>Geobacterales</taxon>
        <taxon>Geobacteraceae</taxon>
        <taxon>Geobacter</taxon>
    </lineage>
</organism>
<dbReference type="InterPro" id="IPR050952">
    <property type="entry name" value="TRIM-NHL_E3_ligases"/>
</dbReference>
<reference evidence="5" key="1">
    <citation type="submission" date="2009-07" db="EMBL/GenBank/DDBJ databases">
        <title>Complete sequence of Geobacter sp. M21.</title>
        <authorList>
            <consortium name="US DOE Joint Genome Institute"/>
            <person name="Lucas S."/>
            <person name="Copeland A."/>
            <person name="Lapidus A."/>
            <person name="Glavina del Rio T."/>
            <person name="Dalin E."/>
            <person name="Tice H."/>
            <person name="Bruce D."/>
            <person name="Goodwin L."/>
            <person name="Pitluck S."/>
            <person name="Saunders E."/>
            <person name="Brettin T."/>
            <person name="Detter J.C."/>
            <person name="Han C."/>
            <person name="Larimer F."/>
            <person name="Land M."/>
            <person name="Hauser L."/>
            <person name="Kyrpides N."/>
            <person name="Ovchinnikova G."/>
            <person name="Lovley D."/>
        </authorList>
    </citation>
    <scope>NUCLEOTIDE SEQUENCE [LARGE SCALE GENOMIC DNA]</scope>
    <source>
        <strain evidence="5">M21</strain>
    </source>
</reference>
<feature type="repeat" description="NHL" evidence="2">
    <location>
        <begin position="212"/>
        <end position="255"/>
    </location>
</feature>
<dbReference type="InterPro" id="IPR001258">
    <property type="entry name" value="NHL_repeat"/>
</dbReference>
<dbReference type="Gene3D" id="2.120.10.30">
    <property type="entry name" value="TolB, C-terminal domain"/>
    <property type="match status" value="3"/>
</dbReference>
<dbReference type="PANTHER" id="PTHR24104:SF25">
    <property type="entry name" value="PROTEIN LIN-41"/>
    <property type="match status" value="1"/>
</dbReference>
<feature type="domain" description="SMP-30/Gluconolactonase/LRE-like region" evidence="4">
    <location>
        <begin position="149"/>
        <end position="259"/>
    </location>
</feature>
<dbReference type="STRING" id="443144.GM21_3109"/>
<accession>C6E3E5</accession>
<dbReference type="AlphaFoldDB" id="C6E3E5"/>
<evidence type="ECO:0000256" key="2">
    <source>
        <dbReference type="PROSITE-ProRule" id="PRU00504"/>
    </source>
</evidence>
<evidence type="ECO:0000259" key="4">
    <source>
        <dbReference type="Pfam" id="PF08450"/>
    </source>
</evidence>
<feature type="repeat" description="NHL" evidence="2">
    <location>
        <begin position="262"/>
        <end position="302"/>
    </location>
</feature>
<protein>
    <submittedName>
        <fullName evidence="5">NHL repeat containing protein</fullName>
    </submittedName>
</protein>
<sequence length="355" mass="38568">MDRCFLFRSRYLVHAAAFLAALLLLAAPGCAVNEAARIPQPVDKVVWPPPPLEPRVAWVQLIRNSNDSGIEKGFFSRVSDLLFGEEVLRVSRPYGIHVDKKKRVIFVNTGTGSVHVIDRGAGRYGVVTGPEGEPFLSPIAVTEDPDETVYVTDSAAAKVYRFNASDLKVEPFITTGLQRPTGIAYNPATDLIYVTDTVAGQVVAFTRKGKEAFRFGSPGSKPGQFNHPTDIAVDAKGGIAVTDPLNGRIQIFSGKGAFLAAFGRMGNTSGSFAKPKGVAVDSSGNLHVCDALFDTVQVFNPRGELLLNYGIRGGERGEFWMPSGLYIDGEDAIYVADTYNDRIQVFQYLRDVTEN</sequence>
<dbReference type="InterPro" id="IPR011042">
    <property type="entry name" value="6-blade_b-propeller_TolB-like"/>
</dbReference>
<dbReference type="HOGENOM" id="CLU_008645_8_0_7"/>